<dbReference type="Pfam" id="PF16874">
    <property type="entry name" value="Glyco_hydro_36C"/>
    <property type="match status" value="1"/>
</dbReference>
<dbReference type="PANTHER" id="PTHR43053:SF3">
    <property type="entry name" value="ALPHA-GALACTOSIDASE C-RELATED"/>
    <property type="match status" value="1"/>
</dbReference>
<comment type="similarity">
    <text evidence="2">Belongs to the glycosyl hydrolase 36 family.</text>
</comment>
<keyword evidence="4 6" id="KW-0378">Hydrolase</keyword>
<dbReference type="CDD" id="cd14791">
    <property type="entry name" value="GH36"/>
    <property type="match status" value="1"/>
</dbReference>
<evidence type="ECO:0000313" key="11">
    <source>
        <dbReference type="Proteomes" id="UP000244338"/>
    </source>
</evidence>
<dbReference type="PROSITE" id="PS00512">
    <property type="entry name" value="ALPHA_GALACTOSIDASE"/>
    <property type="match status" value="1"/>
</dbReference>
<dbReference type="InterPro" id="IPR017853">
    <property type="entry name" value="GH"/>
</dbReference>
<evidence type="ECO:0000259" key="9">
    <source>
        <dbReference type="Pfam" id="PF16875"/>
    </source>
</evidence>
<dbReference type="EC" id="3.2.1.22" evidence="3 6"/>
<dbReference type="Pfam" id="PF02065">
    <property type="entry name" value="Melibiase"/>
    <property type="match status" value="1"/>
</dbReference>
<gene>
    <name evidence="10" type="ORF">BSOLF_1676</name>
</gene>
<evidence type="ECO:0000256" key="5">
    <source>
        <dbReference type="ARBA" id="ARBA00023295"/>
    </source>
</evidence>
<feature type="domain" description="Glycosyl hydrolase family 36 C-terminal" evidence="8">
    <location>
        <begin position="651"/>
        <end position="727"/>
    </location>
</feature>
<evidence type="ECO:0000256" key="4">
    <source>
        <dbReference type="ARBA" id="ARBA00022801"/>
    </source>
</evidence>
<dbReference type="Pfam" id="PF16875">
    <property type="entry name" value="Glyco_hydro_36N"/>
    <property type="match status" value="1"/>
</dbReference>
<dbReference type="FunFam" id="3.20.20.70:FF:000118">
    <property type="entry name" value="Alpha-galactosidase"/>
    <property type="match status" value="1"/>
</dbReference>
<dbReference type="InterPro" id="IPR031705">
    <property type="entry name" value="Glyco_hydro_36_C"/>
</dbReference>
<comment type="catalytic activity">
    <reaction evidence="1 6">
        <text>Hydrolysis of terminal, non-reducing alpha-D-galactose residues in alpha-D-galactosides, including galactose oligosaccharides, galactomannans and galactolipids.</text>
        <dbReference type="EC" id="3.2.1.22"/>
    </reaction>
</comment>
<name>A0A2R6Y3U7_9BACL</name>
<protein>
    <recommendedName>
        <fullName evidence="3 6">Alpha-galactosidase</fullName>
        <ecNumber evidence="3 6">3.2.1.22</ecNumber>
    </recommendedName>
</protein>
<dbReference type="Gene3D" id="2.70.98.60">
    <property type="entry name" value="alpha-galactosidase from lactobacil brevis"/>
    <property type="match status" value="1"/>
</dbReference>
<dbReference type="AlphaFoldDB" id="A0A2R6Y3U7"/>
<dbReference type="InterPro" id="IPR013785">
    <property type="entry name" value="Aldolase_TIM"/>
</dbReference>
<evidence type="ECO:0000313" key="10">
    <source>
        <dbReference type="EMBL" id="PTQ57360.1"/>
    </source>
</evidence>
<evidence type="ECO:0000256" key="7">
    <source>
        <dbReference type="PIRSR" id="PIRSR005536-1"/>
    </source>
</evidence>
<feature type="domain" description="Glycosyl hydrolase family 36 N-terminal" evidence="9">
    <location>
        <begin position="30"/>
        <end position="286"/>
    </location>
</feature>
<dbReference type="InterPro" id="IPR031704">
    <property type="entry name" value="Glyco_hydro_36_N"/>
</dbReference>
<organism evidence="10 11">
    <name type="scientific">Candidatus Carbonibacillus altaicus</name>
    <dbReference type="NCBI Taxonomy" id="2163959"/>
    <lineage>
        <taxon>Bacteria</taxon>
        <taxon>Bacillati</taxon>
        <taxon>Bacillota</taxon>
        <taxon>Bacilli</taxon>
        <taxon>Bacillales</taxon>
        <taxon>Candidatus Carbonibacillus</taxon>
    </lineage>
</organism>
<dbReference type="PANTHER" id="PTHR43053">
    <property type="entry name" value="GLYCOSIDASE FAMILY 31"/>
    <property type="match status" value="1"/>
</dbReference>
<feature type="active site" description="Proton donor" evidence="7">
    <location>
        <position position="549"/>
    </location>
</feature>
<comment type="caution">
    <text evidence="10">The sequence shown here is derived from an EMBL/GenBank/DDBJ whole genome shotgun (WGS) entry which is preliminary data.</text>
</comment>
<dbReference type="Gene3D" id="3.20.20.70">
    <property type="entry name" value="Aldolase class I"/>
    <property type="match status" value="1"/>
</dbReference>
<dbReference type="GO" id="GO:0004557">
    <property type="term" value="F:alpha-galactosidase activity"/>
    <property type="evidence" value="ECO:0007669"/>
    <property type="project" value="UniProtKB-UniRule"/>
</dbReference>
<dbReference type="EMBL" id="PEBX01000008">
    <property type="protein sequence ID" value="PTQ57360.1"/>
    <property type="molecule type" value="Genomic_DNA"/>
</dbReference>
<dbReference type="InterPro" id="IPR002252">
    <property type="entry name" value="Glyco_hydro_36"/>
</dbReference>
<evidence type="ECO:0000256" key="6">
    <source>
        <dbReference type="PIRNR" id="PIRNR005536"/>
    </source>
</evidence>
<dbReference type="InterPro" id="IPR050985">
    <property type="entry name" value="Alpha-glycosidase_related"/>
</dbReference>
<dbReference type="GO" id="GO:0016052">
    <property type="term" value="P:carbohydrate catabolic process"/>
    <property type="evidence" value="ECO:0007669"/>
    <property type="project" value="InterPro"/>
</dbReference>
<dbReference type="InterPro" id="IPR038417">
    <property type="entry name" value="Alpga-gal_N_sf"/>
</dbReference>
<accession>A0A2R6Y3U7</accession>
<dbReference type="PRINTS" id="PR00743">
    <property type="entry name" value="GLHYDRLASE36"/>
</dbReference>
<keyword evidence="5 6" id="KW-0326">Glycosidase</keyword>
<dbReference type="InterPro" id="IPR013780">
    <property type="entry name" value="Glyco_hydro_b"/>
</dbReference>
<dbReference type="SUPFAM" id="SSF51445">
    <property type="entry name" value="(Trans)glycosidases"/>
    <property type="match status" value="1"/>
</dbReference>
<evidence type="ECO:0000259" key="8">
    <source>
        <dbReference type="Pfam" id="PF16874"/>
    </source>
</evidence>
<reference evidence="11" key="1">
    <citation type="journal article" date="2018" name="Sci. Rep.">
        <title>Lignite coal burning seam in the remote Altai Mountains harbors a hydrogen-driven thermophilic microbial community.</title>
        <authorList>
            <person name="Kadnikov V.V."/>
            <person name="Mardanov A.V."/>
            <person name="Ivasenko D.A."/>
            <person name="Antsiferov D.V."/>
            <person name="Beletsky A.V."/>
            <person name="Karnachuk O.V."/>
            <person name="Ravin N.V."/>
        </authorList>
    </citation>
    <scope>NUCLEOTIDE SEQUENCE [LARGE SCALE GENOMIC DNA]</scope>
</reference>
<feature type="active site" description="Nucleophile" evidence="7">
    <location>
        <position position="479"/>
    </location>
</feature>
<evidence type="ECO:0000256" key="2">
    <source>
        <dbReference type="ARBA" id="ARBA00006202"/>
    </source>
</evidence>
<sequence length="731" mass="82452">MPIEFDPKQQVFHLYTDGMSYVIGLIKDIYLAHYYWGARILTVHAASKWRFGPRPNTPTPEYPDLTLHLDTLPQEYPTHGRGDYRPPALGLTVLDDGVSALKLAYRGHCIERGKRPLSGLPAAFVTDEAQATTLTVELGDEAVGLSVELSYALFERFNLVARSAKIVNAGTRRLAVETAMSASVDLPHDAYDILHLWGAPLRERMVERQPLAPGTFRFGSTRGASSHYHNSFFALLRRDATEDTGDVYGFSLVYSGNFLAQTHVDHDLSVRAMIGIHPFQFRWILEPGEAFQTPEALLAYSGEGLGGLSHMLHRFIRQHVMRRPFGVTERPILLNSWEAMYFSISEDRLLALAERAAEAGMELFVIDDGWFGERNDDTRALGDWTVNLEKFPSGFAALAEALRSKGLKLGLWIEPEMISPESALYREHPDWVLRTPYREPVRSRHQWVLDLSREEVVAHLMGVIDALLASAPIAYVKWDFNRYLTDVWSRALSAERQQEVAHRYMLGLYRLLAHVTERHPHVLIEGCAGGGGRFDLGMLQFMPQMWTSDNSDAASRIFIQYGTSICYPAIAMGAHVSSVPNHQIGRVTPLGFRAHVAMSGNLGYELDLTALDASERAAIREQVRLYQEIRPLVQFGDFYRLVDPFVTRDRASWMFVDEARREAVVFYFQILAEPNSPVRRLKLKGLDPQALYEAPELGFVMSGAEWMHAGFALPTLASDHQSLLIRLKQVP</sequence>
<dbReference type="Proteomes" id="UP000244338">
    <property type="component" value="Unassembled WGS sequence"/>
</dbReference>
<dbReference type="InterPro" id="IPR000111">
    <property type="entry name" value="Glyco_hydro_27/36_CS"/>
</dbReference>
<dbReference type="Gene3D" id="2.60.40.1180">
    <property type="entry name" value="Golgi alpha-mannosidase II"/>
    <property type="match status" value="1"/>
</dbReference>
<evidence type="ECO:0000256" key="1">
    <source>
        <dbReference type="ARBA" id="ARBA00001255"/>
    </source>
</evidence>
<proteinExistence type="inferred from homology"/>
<dbReference type="PIRSF" id="PIRSF005536">
    <property type="entry name" value="Agal"/>
    <property type="match status" value="1"/>
</dbReference>
<evidence type="ECO:0000256" key="3">
    <source>
        <dbReference type="ARBA" id="ARBA00012755"/>
    </source>
</evidence>